<keyword evidence="1" id="KW-0812">Transmembrane</keyword>
<feature type="transmembrane region" description="Helical" evidence="1">
    <location>
        <begin position="161"/>
        <end position="181"/>
    </location>
</feature>
<keyword evidence="1" id="KW-1133">Transmembrane helix</keyword>
<feature type="transmembrane region" description="Helical" evidence="1">
    <location>
        <begin position="112"/>
        <end position="134"/>
    </location>
</feature>
<feature type="transmembrane region" description="Helical" evidence="1">
    <location>
        <begin position="29"/>
        <end position="48"/>
    </location>
</feature>
<feature type="transmembrane region" description="Helical" evidence="1">
    <location>
        <begin position="79"/>
        <end position="100"/>
    </location>
</feature>
<feature type="transmembrane region" description="Helical" evidence="1">
    <location>
        <begin position="188"/>
        <end position="206"/>
    </location>
</feature>
<sequence length="208" mass="21192">MVLIGIVAPVTATLLIAQGQSSLPLNSAIGPILAIGMMGTGMIAAAAAGRFATGVWLGLAVGIGLLLLAEALGQPLLPYMPALGLAVLAATISFAARGALFAKSMGGKGWLMALFVVAGEAAIVLTALAMPGALPEWLLALLPAQWASLAIQTGFAEAGMFGAWAALLALGGTAAATLFVARLWPSRWPYLVMFTTWLGLSALVYYHS</sequence>
<comment type="caution">
    <text evidence="2">The sequence shown here is derived from an EMBL/GenBank/DDBJ whole genome shotgun (WGS) entry which is preliminary data.</text>
</comment>
<reference evidence="2 3" key="1">
    <citation type="submission" date="2020-09" db="EMBL/GenBank/DDBJ databases">
        <authorList>
            <person name="Yoon J.-W."/>
        </authorList>
    </citation>
    <scope>NUCLEOTIDE SEQUENCE [LARGE SCALE GENOMIC DNA]</scope>
    <source>
        <strain evidence="2 3">KMU-140</strain>
    </source>
</reference>
<protein>
    <submittedName>
        <fullName evidence="2">Uncharacterized protein</fullName>
    </submittedName>
</protein>
<keyword evidence="1" id="KW-0472">Membrane</keyword>
<evidence type="ECO:0000256" key="1">
    <source>
        <dbReference type="SAM" id="Phobius"/>
    </source>
</evidence>
<organism evidence="2 3">
    <name type="scientific">Erythrobacter rubeus</name>
    <dbReference type="NCBI Taxonomy" id="2760803"/>
    <lineage>
        <taxon>Bacteria</taxon>
        <taxon>Pseudomonadati</taxon>
        <taxon>Pseudomonadota</taxon>
        <taxon>Alphaproteobacteria</taxon>
        <taxon>Sphingomonadales</taxon>
        <taxon>Erythrobacteraceae</taxon>
        <taxon>Erythrobacter/Porphyrobacter group</taxon>
        <taxon>Erythrobacter</taxon>
    </lineage>
</organism>
<name>A0ABR8KL87_9SPHN</name>
<evidence type="ECO:0000313" key="2">
    <source>
        <dbReference type="EMBL" id="MBD2841134.1"/>
    </source>
</evidence>
<dbReference type="EMBL" id="JACXLC010000001">
    <property type="protein sequence ID" value="MBD2841134.1"/>
    <property type="molecule type" value="Genomic_DNA"/>
</dbReference>
<proteinExistence type="predicted"/>
<keyword evidence="3" id="KW-1185">Reference proteome</keyword>
<dbReference type="Proteomes" id="UP000635384">
    <property type="component" value="Unassembled WGS sequence"/>
</dbReference>
<feature type="transmembrane region" description="Helical" evidence="1">
    <location>
        <begin position="55"/>
        <end position="73"/>
    </location>
</feature>
<accession>A0ABR8KL87</accession>
<gene>
    <name evidence="2" type="ORF">IB285_02560</name>
</gene>
<evidence type="ECO:0000313" key="3">
    <source>
        <dbReference type="Proteomes" id="UP000635384"/>
    </source>
</evidence>